<keyword evidence="2" id="KW-0328">Glycosyltransferase</keyword>
<dbReference type="Gene3D" id="3.90.550.10">
    <property type="entry name" value="Spore Coat Polysaccharide Biosynthesis Protein SpsA, Chain A"/>
    <property type="match status" value="2"/>
</dbReference>
<dbReference type="SUPFAM" id="SSF53448">
    <property type="entry name" value="Nucleotide-diphospho-sugar transferases"/>
    <property type="match status" value="1"/>
</dbReference>
<dbReference type="EMBL" id="UXUI01008235">
    <property type="protein sequence ID" value="VDD90929.1"/>
    <property type="molecule type" value="Genomic_DNA"/>
</dbReference>
<dbReference type="Proteomes" id="UP000274131">
    <property type="component" value="Unassembled WGS sequence"/>
</dbReference>
<dbReference type="PANTHER" id="PTHR12270:SF25">
    <property type="entry name" value="GLYCOSYLTRANSFERASE-LIKE PROTEIN LARGE"/>
    <property type="match status" value="1"/>
</dbReference>
<keyword evidence="9" id="KW-0325">Glycoprotein</keyword>
<dbReference type="WBParaSite" id="EVEC_0000606901-mRNA-1">
    <property type="protein sequence ID" value="EVEC_0000606901-mRNA-1"/>
    <property type="gene ID" value="EVEC_0000606901"/>
</dbReference>
<evidence type="ECO:0000313" key="11">
    <source>
        <dbReference type="Proteomes" id="UP000274131"/>
    </source>
</evidence>
<dbReference type="OrthoDB" id="411524at2759"/>
<accession>A0A0N4V717</accession>
<name>A0A0N4V717_ENTVE</name>
<dbReference type="GO" id="GO:0000139">
    <property type="term" value="C:Golgi membrane"/>
    <property type="evidence" value="ECO:0007669"/>
    <property type="project" value="UniProtKB-SubCell"/>
</dbReference>
<gene>
    <name evidence="10" type="ORF">EVEC_LOCUS5680</name>
</gene>
<dbReference type="FunFam" id="3.90.550.10:FF:000016">
    <property type="entry name" value="LARGE xylosyl- and glucuronyltransferase 2"/>
    <property type="match status" value="1"/>
</dbReference>
<keyword evidence="4" id="KW-0812">Transmembrane</keyword>
<evidence type="ECO:0000313" key="10">
    <source>
        <dbReference type="EMBL" id="VDD90929.1"/>
    </source>
</evidence>
<dbReference type="GO" id="GO:0015020">
    <property type="term" value="F:glucuronosyltransferase activity"/>
    <property type="evidence" value="ECO:0007669"/>
    <property type="project" value="TreeGrafter"/>
</dbReference>
<dbReference type="Pfam" id="PF01501">
    <property type="entry name" value="Glyco_transf_8"/>
    <property type="match status" value="1"/>
</dbReference>
<dbReference type="FunFam" id="3.90.550.10:FF:000229">
    <property type="entry name" value="Glycosyltransferase-like protein LARGE"/>
    <property type="match status" value="1"/>
</dbReference>
<dbReference type="STRING" id="51028.A0A0N4V717"/>
<organism evidence="12">
    <name type="scientific">Enterobius vermicularis</name>
    <name type="common">Human pinworm</name>
    <dbReference type="NCBI Taxonomy" id="51028"/>
    <lineage>
        <taxon>Eukaryota</taxon>
        <taxon>Metazoa</taxon>
        <taxon>Ecdysozoa</taxon>
        <taxon>Nematoda</taxon>
        <taxon>Chromadorea</taxon>
        <taxon>Rhabditida</taxon>
        <taxon>Spirurina</taxon>
        <taxon>Oxyuridomorpha</taxon>
        <taxon>Oxyuroidea</taxon>
        <taxon>Oxyuridae</taxon>
        <taxon>Enterobius</taxon>
    </lineage>
</organism>
<dbReference type="AlphaFoldDB" id="A0A0N4V717"/>
<keyword evidence="7" id="KW-0333">Golgi apparatus</keyword>
<protein>
    <submittedName>
        <fullName evidence="12">Glycosyltransferase-like protein LARGE1</fullName>
    </submittedName>
</protein>
<evidence type="ECO:0000256" key="3">
    <source>
        <dbReference type="ARBA" id="ARBA00022679"/>
    </source>
</evidence>
<evidence type="ECO:0000256" key="9">
    <source>
        <dbReference type="ARBA" id="ARBA00023180"/>
    </source>
</evidence>
<evidence type="ECO:0000256" key="1">
    <source>
        <dbReference type="ARBA" id="ARBA00004323"/>
    </source>
</evidence>
<dbReference type="GO" id="GO:0035269">
    <property type="term" value="P:protein O-linked glycosylation via mannose"/>
    <property type="evidence" value="ECO:0007669"/>
    <property type="project" value="TreeGrafter"/>
</dbReference>
<proteinExistence type="predicted"/>
<dbReference type="InterPro" id="IPR002495">
    <property type="entry name" value="Glyco_trans_8"/>
</dbReference>
<dbReference type="InterPro" id="IPR029044">
    <property type="entry name" value="Nucleotide-diphossugar_trans"/>
</dbReference>
<evidence type="ECO:0000256" key="5">
    <source>
        <dbReference type="ARBA" id="ARBA00022968"/>
    </source>
</evidence>
<keyword evidence="6" id="KW-1133">Transmembrane helix</keyword>
<keyword evidence="11" id="KW-1185">Reference proteome</keyword>
<reference evidence="10 11" key="2">
    <citation type="submission" date="2018-10" db="EMBL/GenBank/DDBJ databases">
        <authorList>
            <consortium name="Pathogen Informatics"/>
        </authorList>
    </citation>
    <scope>NUCLEOTIDE SEQUENCE [LARGE SCALE GENOMIC DNA]</scope>
</reference>
<evidence type="ECO:0000256" key="6">
    <source>
        <dbReference type="ARBA" id="ARBA00022989"/>
    </source>
</evidence>
<evidence type="ECO:0000256" key="4">
    <source>
        <dbReference type="ARBA" id="ARBA00022692"/>
    </source>
</evidence>
<keyword evidence="5" id="KW-0735">Signal-anchor</keyword>
<dbReference type="Pfam" id="PF13896">
    <property type="entry name" value="Glyco_transf_49"/>
    <property type="match status" value="1"/>
</dbReference>
<dbReference type="PANTHER" id="PTHR12270">
    <property type="entry name" value="GLYCOSYLTRANSFERASE-RELATED"/>
    <property type="match status" value="1"/>
</dbReference>
<evidence type="ECO:0000256" key="7">
    <source>
        <dbReference type="ARBA" id="ARBA00023034"/>
    </source>
</evidence>
<keyword evidence="8" id="KW-0472">Membrane</keyword>
<evidence type="ECO:0000313" key="12">
    <source>
        <dbReference type="WBParaSite" id="EVEC_0000606901-mRNA-1"/>
    </source>
</evidence>
<sequence>MVYPDKRNEEDRLARHSLTSVNPLVCEQMKKIADTHIRTVNTFHLQTIEIAVVCAGQRAASRTVILLKSILYNRHNPLSFHFVVNDISKKILAKLFETWKLPFADVHFYDSSLLKKQIDWIPNQHYSGIYGLMKVILTDVLSESVKKLLVLDTDVMVVGDLVDLWSSWDQMNRNNAFGLVENLSDWYLVGNRTRPVRWPALGRGFNTGVMLMNLERLRSMQWKRNWKEVTKKNLLELNFTHLADQDIINAVISENPDAVFRLPCEWNFQMGFESKEQLCGTCISQLKAVHWNSPRKTSLQSRYAAFFNRYYKMFANMDGNLFRIQNLPCSRKQESQNINFVYEYDDDDDGCSEFRHARNIVYRVHLYVRPYSHLMKADDVALVTQFSMDRLVFFEAVLKYWAGPISAAVYCSDLELSQLLQHISLSKSFSSRSNIALHAVFKEGTHYPVNYLRNIALNTSDAPFVFLMDVDFLPMPGLYEKLKEIMLKQKQILRTAYVIPAFEFKSYDNSPIPSTKLELLKTLDSGQTQIFRQDIWLHGHMATDYNKWRSAVHPYSVLWQTDYEPYILISRLETPPYDQRFVGFGWNKVSHMMILDALGFNFTVLPDVFIIHKPHSPSFEIIKYRSSPVYRKCLKALKGEFIRDLVRSKHKHYTKK</sequence>
<dbReference type="GO" id="GO:0042285">
    <property type="term" value="F:xylosyltransferase activity"/>
    <property type="evidence" value="ECO:0007669"/>
    <property type="project" value="UniProtKB-ARBA"/>
</dbReference>
<keyword evidence="3" id="KW-0808">Transferase</keyword>
<reference evidence="12" key="1">
    <citation type="submission" date="2017-02" db="UniProtKB">
        <authorList>
            <consortium name="WormBaseParasite"/>
        </authorList>
    </citation>
    <scope>IDENTIFICATION</scope>
</reference>
<evidence type="ECO:0000256" key="2">
    <source>
        <dbReference type="ARBA" id="ARBA00022676"/>
    </source>
</evidence>
<comment type="subcellular location">
    <subcellularLocation>
        <location evidence="1">Golgi apparatus membrane</location>
        <topology evidence="1">Single-pass type II membrane protein</topology>
    </subcellularLocation>
</comment>
<evidence type="ECO:0000256" key="8">
    <source>
        <dbReference type="ARBA" id="ARBA00023136"/>
    </source>
</evidence>
<dbReference type="InterPro" id="IPR051292">
    <property type="entry name" value="Xyl/GlcA_transferase"/>
</dbReference>